<dbReference type="OrthoDB" id="550575at2759"/>
<dbReference type="SUPFAM" id="SSF101908">
    <property type="entry name" value="Putative isomerase YbhE"/>
    <property type="match status" value="1"/>
</dbReference>
<dbReference type="AlphaFoldDB" id="A0A164W8I6"/>
<dbReference type="Gene3D" id="1.20.1280.50">
    <property type="match status" value="1"/>
</dbReference>
<organism evidence="2 3">
    <name type="scientific">Sistotremastrum niveocremeum HHB9708</name>
    <dbReference type="NCBI Taxonomy" id="1314777"/>
    <lineage>
        <taxon>Eukaryota</taxon>
        <taxon>Fungi</taxon>
        <taxon>Dikarya</taxon>
        <taxon>Basidiomycota</taxon>
        <taxon>Agaricomycotina</taxon>
        <taxon>Agaricomycetes</taxon>
        <taxon>Sistotremastrales</taxon>
        <taxon>Sistotremastraceae</taxon>
        <taxon>Sertulicium</taxon>
        <taxon>Sertulicium niveocremeum</taxon>
    </lineage>
</organism>
<keyword evidence="3" id="KW-1185">Reference proteome</keyword>
<dbReference type="InterPro" id="IPR036047">
    <property type="entry name" value="F-box-like_dom_sf"/>
</dbReference>
<dbReference type="InterPro" id="IPR001810">
    <property type="entry name" value="F-box_dom"/>
</dbReference>
<evidence type="ECO:0000259" key="1">
    <source>
        <dbReference type="PROSITE" id="PS50181"/>
    </source>
</evidence>
<proteinExistence type="predicted"/>
<reference evidence="2 3" key="1">
    <citation type="journal article" date="2016" name="Mol. Biol. Evol.">
        <title>Comparative Genomics of Early-Diverging Mushroom-Forming Fungi Provides Insights into the Origins of Lignocellulose Decay Capabilities.</title>
        <authorList>
            <person name="Nagy L.G."/>
            <person name="Riley R."/>
            <person name="Tritt A."/>
            <person name="Adam C."/>
            <person name="Daum C."/>
            <person name="Floudas D."/>
            <person name="Sun H."/>
            <person name="Yadav J.S."/>
            <person name="Pangilinan J."/>
            <person name="Larsson K.H."/>
            <person name="Matsuura K."/>
            <person name="Barry K."/>
            <person name="Labutti K."/>
            <person name="Kuo R."/>
            <person name="Ohm R.A."/>
            <person name="Bhattacharya S.S."/>
            <person name="Shirouzu T."/>
            <person name="Yoshinaga Y."/>
            <person name="Martin F.M."/>
            <person name="Grigoriev I.V."/>
            <person name="Hibbett D.S."/>
        </authorList>
    </citation>
    <scope>NUCLEOTIDE SEQUENCE [LARGE SCALE GENOMIC DNA]</scope>
    <source>
        <strain evidence="2 3">HHB9708</strain>
    </source>
</reference>
<dbReference type="EMBL" id="KV419403">
    <property type="protein sequence ID" value="KZS94830.1"/>
    <property type="molecule type" value="Genomic_DNA"/>
</dbReference>
<dbReference type="CDD" id="cd09917">
    <property type="entry name" value="F-box_SF"/>
    <property type="match status" value="1"/>
</dbReference>
<dbReference type="SUPFAM" id="SSF81383">
    <property type="entry name" value="F-box domain"/>
    <property type="match status" value="1"/>
</dbReference>
<feature type="domain" description="F-box" evidence="1">
    <location>
        <begin position="13"/>
        <end position="61"/>
    </location>
</feature>
<dbReference type="PROSITE" id="PS50181">
    <property type="entry name" value="FBOX"/>
    <property type="match status" value="1"/>
</dbReference>
<name>A0A164W8I6_9AGAM</name>
<accession>A0A164W8I6</accession>
<evidence type="ECO:0000313" key="3">
    <source>
        <dbReference type="Proteomes" id="UP000076722"/>
    </source>
</evidence>
<gene>
    <name evidence="2" type="ORF">SISNIDRAFT_494754</name>
</gene>
<dbReference type="Proteomes" id="UP000076722">
    <property type="component" value="Unassembled WGS sequence"/>
</dbReference>
<sequence>MEAFQADSAPTKVLPFGQLAPETIIKIISYLSLPEILQLYALSKAWHRFLSKNESYVFHDVAVSHGISLNTESTIEALTQRLGSPLWMKGVRTWKDYCSQRFRMEKGWLGQGRTSIRVYDPDNLSLNSQREREPLALGYYGAVDSEERILISTSSLTGGLTVLCMDTGRTLFQLPKSHVNARARCEFSNGFLILRRSQNALEVWRRASDFNTHPEERPRNGPDELQIRAKRLSENLRSSGNKLPDSPPVTPSRGVFEPWSVLSPEGAGYTFRFIYPYVVEVSANSKEALFWDVRPGLLVRTISIEDPKVSEGRPSPVVHLDFNQTYLFVCRKRLLIFRHGLDFEESDFYTARGMHAHKWADLLHSGDALSYSPVPSKVWDIGENGSFGLKEGLAWPKYALTDRSDLHEGFFEGDLDYKSRDAIIQGPHLSTREVTNALVHMQIESNESNARLSKIDEGTGHLGDVFCLGPSWQEYYEVIVSPDGKDLVLYGNSDYLLYLEHFERLILGEKTFDEIAYWVNIAYEIQAIAFDGKRIVLATNESCFYILTLSKHSNSLLGGDHGTKSPHVEHEGPFSSVARLNYFTFWADKRMQISWMSLTDEGLWFVWDTKADYTMPDRDPQSVVCIDFSPAALA</sequence>
<protein>
    <recommendedName>
        <fullName evidence="1">F-box domain-containing protein</fullName>
    </recommendedName>
</protein>
<evidence type="ECO:0000313" key="2">
    <source>
        <dbReference type="EMBL" id="KZS94830.1"/>
    </source>
</evidence>